<organism evidence="1 2">
    <name type="scientific">Sphaerobolus stellatus (strain SS14)</name>
    <dbReference type="NCBI Taxonomy" id="990650"/>
    <lineage>
        <taxon>Eukaryota</taxon>
        <taxon>Fungi</taxon>
        <taxon>Dikarya</taxon>
        <taxon>Basidiomycota</taxon>
        <taxon>Agaricomycotina</taxon>
        <taxon>Agaricomycetes</taxon>
        <taxon>Phallomycetidae</taxon>
        <taxon>Geastrales</taxon>
        <taxon>Sphaerobolaceae</taxon>
        <taxon>Sphaerobolus</taxon>
    </lineage>
</organism>
<keyword evidence="2" id="KW-1185">Reference proteome</keyword>
<dbReference type="AlphaFoldDB" id="A0A0C9VVK3"/>
<accession>A0A0C9VVK3</accession>
<dbReference type="EMBL" id="KN837104">
    <property type="protein sequence ID" value="KIJ47109.1"/>
    <property type="molecule type" value="Genomic_DNA"/>
</dbReference>
<dbReference type="HOGENOM" id="CLU_3147343_0_0_1"/>
<evidence type="ECO:0000313" key="2">
    <source>
        <dbReference type="Proteomes" id="UP000054279"/>
    </source>
</evidence>
<feature type="non-terminal residue" evidence="1">
    <location>
        <position position="49"/>
    </location>
</feature>
<dbReference type="OrthoDB" id="2874149at2759"/>
<sequence length="49" mass="5194">NTDVKLVVLCNITTKIYVGFSAGVPAASMCNLRALERFTTSGNMVKMGA</sequence>
<proteinExistence type="predicted"/>
<reference evidence="1 2" key="1">
    <citation type="submission" date="2014-06" db="EMBL/GenBank/DDBJ databases">
        <title>Evolutionary Origins and Diversification of the Mycorrhizal Mutualists.</title>
        <authorList>
            <consortium name="DOE Joint Genome Institute"/>
            <consortium name="Mycorrhizal Genomics Consortium"/>
            <person name="Kohler A."/>
            <person name="Kuo A."/>
            <person name="Nagy L.G."/>
            <person name="Floudas D."/>
            <person name="Copeland A."/>
            <person name="Barry K.W."/>
            <person name="Cichocki N."/>
            <person name="Veneault-Fourrey C."/>
            <person name="LaButti K."/>
            <person name="Lindquist E.A."/>
            <person name="Lipzen A."/>
            <person name="Lundell T."/>
            <person name="Morin E."/>
            <person name="Murat C."/>
            <person name="Riley R."/>
            <person name="Ohm R."/>
            <person name="Sun H."/>
            <person name="Tunlid A."/>
            <person name="Henrissat B."/>
            <person name="Grigoriev I.V."/>
            <person name="Hibbett D.S."/>
            <person name="Martin F."/>
        </authorList>
    </citation>
    <scope>NUCLEOTIDE SEQUENCE [LARGE SCALE GENOMIC DNA]</scope>
    <source>
        <strain evidence="1 2">SS14</strain>
    </source>
</reference>
<gene>
    <name evidence="1" type="ORF">M422DRAFT_29026</name>
</gene>
<evidence type="ECO:0000313" key="1">
    <source>
        <dbReference type="EMBL" id="KIJ47109.1"/>
    </source>
</evidence>
<protein>
    <submittedName>
        <fullName evidence="1">Uncharacterized protein</fullName>
    </submittedName>
</protein>
<name>A0A0C9VVK3_SPHS4</name>
<dbReference type="Proteomes" id="UP000054279">
    <property type="component" value="Unassembled WGS sequence"/>
</dbReference>